<accession>A0ABT8YXU9</accession>
<evidence type="ECO:0000256" key="2">
    <source>
        <dbReference type="SAM" id="SignalP"/>
    </source>
</evidence>
<feature type="compositionally biased region" description="Low complexity" evidence="1">
    <location>
        <begin position="22"/>
        <end position="31"/>
    </location>
</feature>
<organism evidence="3 4">
    <name type="scientific">Brachyspira innocens</name>
    <dbReference type="NCBI Taxonomy" id="13264"/>
    <lineage>
        <taxon>Bacteria</taxon>
        <taxon>Pseudomonadati</taxon>
        <taxon>Spirochaetota</taxon>
        <taxon>Spirochaetia</taxon>
        <taxon>Brachyspirales</taxon>
        <taxon>Brachyspiraceae</taxon>
        <taxon>Brachyspira</taxon>
    </lineage>
</organism>
<evidence type="ECO:0008006" key="5">
    <source>
        <dbReference type="Google" id="ProtNLM"/>
    </source>
</evidence>
<evidence type="ECO:0000313" key="4">
    <source>
        <dbReference type="Proteomes" id="UP001175147"/>
    </source>
</evidence>
<evidence type="ECO:0000313" key="3">
    <source>
        <dbReference type="EMBL" id="MDO7020706.1"/>
    </source>
</evidence>
<feature type="region of interest" description="Disordered" evidence="1">
    <location>
        <begin position="22"/>
        <end position="49"/>
    </location>
</feature>
<reference evidence="3" key="1">
    <citation type="submission" date="2023-07" db="EMBL/GenBank/DDBJ databases">
        <title>Mucosal microbiota of week-old chicken and adult hens.</title>
        <authorList>
            <person name="Volf J."/>
            <person name="Karasova D."/>
            <person name="Crhanova M."/>
            <person name="Faldynova M."/>
            <person name="Prikrylova H."/>
            <person name="Zeman M."/>
            <person name="Babak V."/>
            <person name="Rajova J."/>
            <person name="Rychlik I."/>
        </authorList>
    </citation>
    <scope>NUCLEOTIDE SEQUENCE</scope>
    <source>
        <strain evidence="3">ET902</strain>
    </source>
</reference>
<keyword evidence="2" id="KW-0732">Signal</keyword>
<protein>
    <recommendedName>
        <fullName evidence="5">Lipoprotein</fullName>
    </recommendedName>
</protein>
<keyword evidence="4" id="KW-1185">Reference proteome</keyword>
<dbReference type="RefSeq" id="WP_304385946.1">
    <property type="nucleotide sequence ID" value="NZ_JAUPBL010000095.1"/>
</dbReference>
<sequence length="342" mass="37875">MIKKVLLIAAALILAISCSKNNPTTPTNNGDTGIGNTGGGSIIEEGTGTSSPTTIADFLKKHEGRYYSEEFSEQYGITTRYIYYRIESGKIYEEESKTEIQGNKTISGNKLQIEIQGNQSSQYGSDWNPHIEILNFSDNSIQEFYKMVFTKENFTTLSGYDIVTTISQAGKYAGNYYVYGGDTDTEITKEYLFTIDDKGNIYSVKDYVSKIRCSLNGNVLTLEFPEAKYNFIIEANRAIASILINNIEQTSTMRKSDLLTPYAGTYSEGSITLTVDEANAVITPADLMNPSAILNGNNLTIYDHRYIDNTAKVEEHKIVFNGDGTATYTKPDNGGTVILNRN</sequence>
<dbReference type="Proteomes" id="UP001175147">
    <property type="component" value="Unassembled WGS sequence"/>
</dbReference>
<name>A0ABT8YXU9_9SPIR</name>
<feature type="compositionally biased region" description="Gly residues" evidence="1">
    <location>
        <begin position="32"/>
        <end position="41"/>
    </location>
</feature>
<dbReference type="PROSITE" id="PS51257">
    <property type="entry name" value="PROKAR_LIPOPROTEIN"/>
    <property type="match status" value="1"/>
</dbReference>
<dbReference type="EMBL" id="JAUPBM010000093">
    <property type="protein sequence ID" value="MDO7020706.1"/>
    <property type="molecule type" value="Genomic_DNA"/>
</dbReference>
<proteinExistence type="predicted"/>
<comment type="caution">
    <text evidence="3">The sequence shown here is derived from an EMBL/GenBank/DDBJ whole genome shotgun (WGS) entry which is preliminary data.</text>
</comment>
<gene>
    <name evidence="3" type="ORF">Q5M86_07960</name>
</gene>
<feature type="chain" id="PRO_5045959390" description="Lipoprotein" evidence="2">
    <location>
        <begin position="22"/>
        <end position="342"/>
    </location>
</feature>
<feature type="signal peptide" evidence="2">
    <location>
        <begin position="1"/>
        <end position="21"/>
    </location>
</feature>
<evidence type="ECO:0000256" key="1">
    <source>
        <dbReference type="SAM" id="MobiDB-lite"/>
    </source>
</evidence>